<organism evidence="2 3">
    <name type="scientific">Christiangramia lutea</name>
    <dbReference type="NCBI Taxonomy" id="1607951"/>
    <lineage>
        <taxon>Bacteria</taxon>
        <taxon>Pseudomonadati</taxon>
        <taxon>Bacteroidota</taxon>
        <taxon>Flavobacteriia</taxon>
        <taxon>Flavobacteriales</taxon>
        <taxon>Flavobacteriaceae</taxon>
        <taxon>Christiangramia</taxon>
    </lineage>
</organism>
<feature type="transmembrane region" description="Helical" evidence="1">
    <location>
        <begin position="42"/>
        <end position="59"/>
    </location>
</feature>
<evidence type="ECO:0000256" key="1">
    <source>
        <dbReference type="SAM" id="Phobius"/>
    </source>
</evidence>
<protein>
    <submittedName>
        <fullName evidence="2">Uncharacterized protein</fullName>
    </submittedName>
</protein>
<gene>
    <name evidence="2" type="ORF">ML462_11005</name>
</gene>
<comment type="caution">
    <text evidence="2">The sequence shown here is derived from an EMBL/GenBank/DDBJ whole genome shotgun (WGS) entry which is preliminary data.</text>
</comment>
<dbReference type="RefSeq" id="WP_240713866.1">
    <property type="nucleotide sequence ID" value="NZ_JAKVTV010000003.1"/>
</dbReference>
<proteinExistence type="predicted"/>
<keyword evidence="3" id="KW-1185">Reference proteome</keyword>
<dbReference type="Proteomes" id="UP001139226">
    <property type="component" value="Unassembled WGS sequence"/>
</dbReference>
<keyword evidence="1" id="KW-0812">Transmembrane</keyword>
<evidence type="ECO:0000313" key="2">
    <source>
        <dbReference type="EMBL" id="MCH4823698.1"/>
    </source>
</evidence>
<name>A0A9X1V3Y1_9FLAO</name>
<evidence type="ECO:0000313" key="3">
    <source>
        <dbReference type="Proteomes" id="UP001139226"/>
    </source>
</evidence>
<sequence>MVTLILIYIVGFSALYFIGMFYNSLKGYGDWYTPEHREKVKLISGSLLIIGSLLLYFIIQ</sequence>
<reference evidence="2" key="1">
    <citation type="submission" date="2022-03" db="EMBL/GenBank/DDBJ databases">
        <title>Gramella crocea sp. nov., isolated from activated sludge of a seafood processing plant.</title>
        <authorList>
            <person name="Zhang X."/>
        </authorList>
    </citation>
    <scope>NUCLEOTIDE SEQUENCE</scope>
    <source>
        <strain evidence="2">YJ019</strain>
    </source>
</reference>
<keyword evidence="1" id="KW-0472">Membrane</keyword>
<dbReference type="EMBL" id="JAKVTV010000003">
    <property type="protein sequence ID" value="MCH4823698.1"/>
    <property type="molecule type" value="Genomic_DNA"/>
</dbReference>
<dbReference type="AlphaFoldDB" id="A0A9X1V3Y1"/>
<keyword evidence="1" id="KW-1133">Transmembrane helix</keyword>
<feature type="transmembrane region" description="Helical" evidence="1">
    <location>
        <begin position="5"/>
        <end position="22"/>
    </location>
</feature>
<accession>A0A9X1V3Y1</accession>